<dbReference type="SUPFAM" id="SSF53474">
    <property type="entry name" value="alpha/beta-Hydrolases"/>
    <property type="match status" value="1"/>
</dbReference>
<feature type="compositionally biased region" description="Low complexity" evidence="1">
    <location>
        <begin position="1"/>
        <end position="24"/>
    </location>
</feature>
<name>A0AAI8VC98_9PEZI</name>
<feature type="region of interest" description="Disordered" evidence="1">
    <location>
        <begin position="1"/>
        <end position="27"/>
    </location>
</feature>
<organism evidence="2 3">
    <name type="scientific">Anthostomella pinea</name>
    <dbReference type="NCBI Taxonomy" id="933095"/>
    <lineage>
        <taxon>Eukaryota</taxon>
        <taxon>Fungi</taxon>
        <taxon>Dikarya</taxon>
        <taxon>Ascomycota</taxon>
        <taxon>Pezizomycotina</taxon>
        <taxon>Sordariomycetes</taxon>
        <taxon>Xylariomycetidae</taxon>
        <taxon>Xylariales</taxon>
        <taxon>Xylariaceae</taxon>
        <taxon>Anthostomella</taxon>
    </lineage>
</organism>
<evidence type="ECO:0000313" key="2">
    <source>
        <dbReference type="EMBL" id="CAJ2502236.1"/>
    </source>
</evidence>
<proteinExistence type="predicted"/>
<dbReference type="InterPro" id="IPR029058">
    <property type="entry name" value="AB_hydrolase_fold"/>
</dbReference>
<evidence type="ECO:0000256" key="1">
    <source>
        <dbReference type="SAM" id="MobiDB-lite"/>
    </source>
</evidence>
<sequence length="153" mass="16868">MATSAEAPPTPPTTESEVSRTTPTGEPSTTCYKIIGDLSSATSPPLIALHGGPGAGHEYLSPLTAFQGPSEFQLRGWIKDWEGWRPAHKIAVPTLLLNGRYDEVIDKAMEPWFYTIPRVRWVTLENSSHMGHWEDTERYIGLCGAFLASRDPS</sequence>
<evidence type="ECO:0000313" key="3">
    <source>
        <dbReference type="Proteomes" id="UP001295740"/>
    </source>
</evidence>
<dbReference type="EMBL" id="CAUWAG010000004">
    <property type="protein sequence ID" value="CAJ2502236.1"/>
    <property type="molecule type" value="Genomic_DNA"/>
</dbReference>
<keyword evidence="3" id="KW-1185">Reference proteome</keyword>
<protein>
    <submittedName>
        <fullName evidence="2">Uu.00g096300.m01.CDS01</fullName>
    </submittedName>
</protein>
<accession>A0AAI8VC98</accession>
<dbReference type="Gene3D" id="3.40.50.1820">
    <property type="entry name" value="alpha/beta hydrolase"/>
    <property type="match status" value="1"/>
</dbReference>
<dbReference type="AlphaFoldDB" id="A0AAI8VC98"/>
<reference evidence="2" key="1">
    <citation type="submission" date="2023-10" db="EMBL/GenBank/DDBJ databases">
        <authorList>
            <person name="Hackl T."/>
        </authorList>
    </citation>
    <scope>NUCLEOTIDE SEQUENCE</scope>
</reference>
<gene>
    <name evidence="2" type="ORF">KHLLAP_LOCUS2704</name>
</gene>
<dbReference type="Proteomes" id="UP001295740">
    <property type="component" value="Unassembled WGS sequence"/>
</dbReference>
<comment type="caution">
    <text evidence="2">The sequence shown here is derived from an EMBL/GenBank/DDBJ whole genome shotgun (WGS) entry which is preliminary data.</text>
</comment>